<dbReference type="Pfam" id="PF00932">
    <property type="entry name" value="LTD"/>
    <property type="match status" value="1"/>
</dbReference>
<evidence type="ECO:0000259" key="3">
    <source>
        <dbReference type="Pfam" id="PF00932"/>
    </source>
</evidence>
<evidence type="ECO:0000313" key="6">
    <source>
        <dbReference type="Proteomes" id="UP000676776"/>
    </source>
</evidence>
<evidence type="ECO:0000256" key="1">
    <source>
        <dbReference type="ARBA" id="ARBA00022729"/>
    </source>
</evidence>
<comment type="caution">
    <text evidence="5">The sequence shown here is derived from an EMBL/GenBank/DDBJ whole genome shotgun (WGS) entry which is preliminary data.</text>
</comment>
<feature type="domain" description="Secretion system C-terminal sorting" evidence="4">
    <location>
        <begin position="544"/>
        <end position="614"/>
    </location>
</feature>
<evidence type="ECO:0000256" key="2">
    <source>
        <dbReference type="SAM" id="SignalP"/>
    </source>
</evidence>
<dbReference type="EMBL" id="JAGEVF010000002">
    <property type="protein sequence ID" value="MBO3115585.1"/>
    <property type="molecule type" value="Genomic_DNA"/>
</dbReference>
<keyword evidence="6" id="KW-1185">Reference proteome</keyword>
<evidence type="ECO:0000259" key="4">
    <source>
        <dbReference type="Pfam" id="PF18962"/>
    </source>
</evidence>
<feature type="signal peptide" evidence="2">
    <location>
        <begin position="1"/>
        <end position="24"/>
    </location>
</feature>
<gene>
    <name evidence="5" type="ORF">J4050_02435</name>
</gene>
<sequence length="615" mass="64512">MKKLYFLFISILMLGNLAFSQVLITELADPNNDSNARFIELYNLGASAVDFTEGNGWQIDKYTNASGTVSLSLDLTGTIQPGAFYIIAYDLNDGGVFQSTYGFAPDQLDNVNNGVAGSNGDDDIVLVDGNDVIVDFFGIPATDNSGTCAEYEDGRAERLITVSGPNPTFDEAEWNVWADSDVTGCTSHQNAPRTAPSDFDPGAWGTPTCGLSLLNPSAVCDNITPGTDTYTASVEFTGGGTATYTVTADAGVVDLSGGDPSVDATGTITVTGLTEGIDVIITVQDGGVCDVNSTVFAPDCVPSLALPLYEGFDYTVSQNLGDQANWEDFNSGDNILVAGPGGLTYTGLASDSQTGNHVAFSGSGAESKIEFTGVSSGPVYASFLLNLTDISAMTDLTDGGYFAALAGSDSGYDARVWVRPNTDPVGTTYDISITSLSSGGAGAPFAGSYNVGDTVLIVLSYDASNGMVKGWVNPTSFGGAEPAPDFSETDSNPAAVIDRFVLRQDSTGETPSVLFDELRIGSSYAEVTPQTLSTTEFNANDVAIFPNPTNSGFVTINTALNDVINVEVYDMLGKQVKKATMQPNTNLNVSNLRSGIYIIRLEQNNATITKKLVIK</sequence>
<name>A0ABS3T1H7_9FLAO</name>
<feature type="domain" description="LTD" evidence="3">
    <location>
        <begin position="20"/>
        <end position="138"/>
    </location>
</feature>
<organism evidence="5 6">
    <name type="scientific">Winogradskyella pelagia</name>
    <dbReference type="NCBI Taxonomy" id="2819984"/>
    <lineage>
        <taxon>Bacteria</taxon>
        <taxon>Pseudomonadati</taxon>
        <taxon>Bacteroidota</taxon>
        <taxon>Flavobacteriia</taxon>
        <taxon>Flavobacteriales</taxon>
        <taxon>Flavobacteriaceae</taxon>
        <taxon>Winogradskyella</taxon>
    </lineage>
</organism>
<dbReference type="NCBIfam" id="TIGR04183">
    <property type="entry name" value="Por_Secre_tail"/>
    <property type="match status" value="1"/>
</dbReference>
<dbReference type="InterPro" id="IPR026444">
    <property type="entry name" value="Secre_tail"/>
</dbReference>
<dbReference type="Proteomes" id="UP000676776">
    <property type="component" value="Unassembled WGS sequence"/>
</dbReference>
<keyword evidence="1 2" id="KW-0732">Signal</keyword>
<evidence type="ECO:0000313" key="5">
    <source>
        <dbReference type="EMBL" id="MBO3115585.1"/>
    </source>
</evidence>
<feature type="chain" id="PRO_5045567103" evidence="2">
    <location>
        <begin position="25"/>
        <end position="615"/>
    </location>
</feature>
<protein>
    <submittedName>
        <fullName evidence="5">T9SS type A sorting domain-containing protein</fullName>
    </submittedName>
</protein>
<dbReference type="InterPro" id="IPR001322">
    <property type="entry name" value="Lamin_tail_dom"/>
</dbReference>
<reference evidence="5 6" key="1">
    <citation type="submission" date="2021-03" db="EMBL/GenBank/DDBJ databases">
        <title>Winogradskyella sp. nov., isolated from costal sediment.</title>
        <authorList>
            <person name="Gao C."/>
        </authorList>
    </citation>
    <scope>NUCLEOTIDE SEQUENCE [LARGE SCALE GENOMIC DNA]</scope>
    <source>
        <strain evidence="5 6">DF17</strain>
    </source>
</reference>
<dbReference type="RefSeq" id="WP_208152365.1">
    <property type="nucleotide sequence ID" value="NZ_JAGEVF010000002.1"/>
</dbReference>
<dbReference type="Pfam" id="PF18962">
    <property type="entry name" value="Por_Secre_tail"/>
    <property type="match status" value="1"/>
</dbReference>
<accession>A0ABS3T1H7</accession>
<proteinExistence type="predicted"/>